<name>A0AA38P655_9AGAR</name>
<reference evidence="1" key="1">
    <citation type="submission" date="2022-08" db="EMBL/GenBank/DDBJ databases">
        <authorList>
            <consortium name="DOE Joint Genome Institute"/>
            <person name="Min B."/>
            <person name="Riley R."/>
            <person name="Sierra-Patev S."/>
            <person name="Naranjo-Ortiz M."/>
            <person name="Looney B."/>
            <person name="Konkel Z."/>
            <person name="Slot J.C."/>
            <person name="Sakamoto Y."/>
            <person name="Steenwyk J.L."/>
            <person name="Rokas A."/>
            <person name="Carro J."/>
            <person name="Camarero S."/>
            <person name="Ferreira P."/>
            <person name="Molpeceres G."/>
            <person name="Ruiz-Duenas F.J."/>
            <person name="Serrano A."/>
            <person name="Henrissat B."/>
            <person name="Drula E."/>
            <person name="Hughes K.W."/>
            <person name="Mata J.L."/>
            <person name="Ishikawa N.K."/>
            <person name="Vargas-Isla R."/>
            <person name="Ushijima S."/>
            <person name="Smith C.A."/>
            <person name="Ahrendt S."/>
            <person name="Andreopoulos W."/>
            <person name="He G."/>
            <person name="Labutti K."/>
            <person name="Lipzen A."/>
            <person name="Ng V."/>
            <person name="Sandor L."/>
            <person name="Barry K."/>
            <person name="Martinez A.T."/>
            <person name="Xiao Y."/>
            <person name="Gibbons J.G."/>
            <person name="Terashima K."/>
            <person name="Hibbett D.S."/>
            <person name="Grigoriev I.V."/>
        </authorList>
    </citation>
    <scope>NUCLEOTIDE SEQUENCE</scope>
    <source>
        <strain evidence="1">TFB9207</strain>
    </source>
</reference>
<gene>
    <name evidence="1" type="ORF">F5878DRAFT_235633</name>
</gene>
<organism evidence="1 2">
    <name type="scientific">Lentinula raphanica</name>
    <dbReference type="NCBI Taxonomy" id="153919"/>
    <lineage>
        <taxon>Eukaryota</taxon>
        <taxon>Fungi</taxon>
        <taxon>Dikarya</taxon>
        <taxon>Basidiomycota</taxon>
        <taxon>Agaricomycotina</taxon>
        <taxon>Agaricomycetes</taxon>
        <taxon>Agaricomycetidae</taxon>
        <taxon>Agaricales</taxon>
        <taxon>Marasmiineae</taxon>
        <taxon>Omphalotaceae</taxon>
        <taxon>Lentinula</taxon>
    </lineage>
</organism>
<keyword evidence="2" id="KW-1185">Reference proteome</keyword>
<dbReference type="AlphaFoldDB" id="A0AA38P655"/>
<sequence>MITVSRCVNHRNRWMNHTREGLYSFQWSRVRMRVIIRAYVPNNTAGAYRISNNFLHRWPMAITLSLEDAQKVITKWFHQPSHFRVIGLVDAQLEDSYSRTRNTTTYMLDLASSADNTSTHTSFITISSIADEPASVPRCNSLQVYSMLIAKIHQQTSIPIPEPILDTSLDSIDYPLLLTPPQPLRSSAIIPLSAARAQNILTKPQEALIDLTLGQLLGQLHSGIQNDWFGHPSLDQPREPSYSWQETFVALLEPLLEHVHNVGIDFGVSYEDIRTYLSRAIAFFLFDDVEVPSLIWFTGSEDDIFITRPDDTSSSVRIAAIVPTLAHALWGDPLLETFFLPPGPSEAIKEGYVGGGGSPLLVFGRQHTKRLWYTIFLALVILVEREGLQPTKSDKKPWALKTLERCSRALKDAPCY</sequence>
<evidence type="ECO:0000313" key="1">
    <source>
        <dbReference type="EMBL" id="KAJ3837035.1"/>
    </source>
</evidence>
<evidence type="ECO:0000313" key="2">
    <source>
        <dbReference type="Proteomes" id="UP001163846"/>
    </source>
</evidence>
<evidence type="ECO:0008006" key="3">
    <source>
        <dbReference type="Google" id="ProtNLM"/>
    </source>
</evidence>
<proteinExistence type="predicted"/>
<protein>
    <recommendedName>
        <fullName evidence="3">Aminoglycoside phosphotransferase domain-containing protein</fullName>
    </recommendedName>
</protein>
<comment type="caution">
    <text evidence="1">The sequence shown here is derived from an EMBL/GenBank/DDBJ whole genome shotgun (WGS) entry which is preliminary data.</text>
</comment>
<dbReference type="Proteomes" id="UP001163846">
    <property type="component" value="Unassembled WGS sequence"/>
</dbReference>
<accession>A0AA38P655</accession>
<dbReference type="EMBL" id="MU806276">
    <property type="protein sequence ID" value="KAJ3837035.1"/>
    <property type="molecule type" value="Genomic_DNA"/>
</dbReference>